<accession>A0A2M4D0C6</accession>
<protein>
    <submittedName>
        <fullName evidence="1">Putative serine/threonine-protein kinase</fullName>
    </submittedName>
</protein>
<dbReference type="EMBL" id="GGFL01006845">
    <property type="protein sequence ID" value="MBW71023.1"/>
    <property type="molecule type" value="Transcribed_RNA"/>
</dbReference>
<dbReference type="AlphaFoldDB" id="A0A2M4D0C6"/>
<reference evidence="1" key="1">
    <citation type="submission" date="2018-01" db="EMBL/GenBank/DDBJ databases">
        <title>An insight into the sialome of Amazonian anophelines.</title>
        <authorList>
            <person name="Ribeiro J.M."/>
            <person name="Scarpassa V."/>
            <person name="Calvo E."/>
        </authorList>
    </citation>
    <scope>NUCLEOTIDE SEQUENCE</scope>
</reference>
<name>A0A2M4D0C6_ANODA</name>
<organism evidence="1">
    <name type="scientific">Anopheles darlingi</name>
    <name type="common">Mosquito</name>
    <dbReference type="NCBI Taxonomy" id="43151"/>
    <lineage>
        <taxon>Eukaryota</taxon>
        <taxon>Metazoa</taxon>
        <taxon>Ecdysozoa</taxon>
        <taxon>Arthropoda</taxon>
        <taxon>Hexapoda</taxon>
        <taxon>Insecta</taxon>
        <taxon>Pterygota</taxon>
        <taxon>Neoptera</taxon>
        <taxon>Endopterygota</taxon>
        <taxon>Diptera</taxon>
        <taxon>Nematocera</taxon>
        <taxon>Culicoidea</taxon>
        <taxon>Culicidae</taxon>
        <taxon>Anophelinae</taxon>
        <taxon>Anopheles</taxon>
    </lineage>
</organism>
<proteinExistence type="predicted"/>
<dbReference type="GO" id="GO:0016301">
    <property type="term" value="F:kinase activity"/>
    <property type="evidence" value="ECO:0007669"/>
    <property type="project" value="UniProtKB-KW"/>
</dbReference>
<keyword evidence="1" id="KW-0808">Transferase</keyword>
<keyword evidence="1" id="KW-0418">Kinase</keyword>
<evidence type="ECO:0000313" key="1">
    <source>
        <dbReference type="EMBL" id="MBW71023.1"/>
    </source>
</evidence>
<sequence length="128" mass="14535">MNTLLSTFAVSSCNGAVVNANRTTTTQQQQQQQHGNSGIVTNWAVESQQWQQQHQHPSPQQNTYLSTSAAIIITSCSKSKSSSAAYGRWLIDIKTYNPFHRKVFRRKRNGLFNSFLYYSIINTVTINY</sequence>